<reference evidence="2 3" key="1">
    <citation type="journal article" date="2012" name="PLoS Pathog.">
        <title>Diverse lifestyles and strategies of plant pathogenesis encoded in the genomes of eighteen Dothideomycetes fungi.</title>
        <authorList>
            <person name="Ohm R.A."/>
            <person name="Feau N."/>
            <person name="Henrissat B."/>
            <person name="Schoch C.L."/>
            <person name="Horwitz B.A."/>
            <person name="Barry K.W."/>
            <person name="Condon B.J."/>
            <person name="Copeland A.C."/>
            <person name="Dhillon B."/>
            <person name="Glaser F."/>
            <person name="Hesse C.N."/>
            <person name="Kosti I."/>
            <person name="LaButti K."/>
            <person name="Lindquist E.A."/>
            <person name="Lucas S."/>
            <person name="Salamov A.A."/>
            <person name="Bradshaw R.E."/>
            <person name="Ciuffetti L."/>
            <person name="Hamelin R.C."/>
            <person name="Kema G.H.J."/>
            <person name="Lawrence C."/>
            <person name="Scott J.A."/>
            <person name="Spatafora J.W."/>
            <person name="Turgeon B.G."/>
            <person name="de Wit P.J.G.M."/>
            <person name="Zhong S."/>
            <person name="Goodwin S.B."/>
            <person name="Grigoriev I.V."/>
        </authorList>
    </citation>
    <scope>NUCLEOTIDE SEQUENCE [LARGE SCALE GENOMIC DNA]</scope>
    <source>
        <strain evidence="3">28A</strain>
    </source>
</reference>
<dbReference type="GeneID" id="19396486"/>
<dbReference type="AlphaFoldDB" id="R0IG09"/>
<dbReference type="Proteomes" id="UP000016935">
    <property type="component" value="Unassembled WGS sequence"/>
</dbReference>
<dbReference type="Pfam" id="PF13302">
    <property type="entry name" value="Acetyltransf_3"/>
    <property type="match status" value="1"/>
</dbReference>
<gene>
    <name evidence="2" type="ORF">SETTUDRAFT_138968</name>
</gene>
<evidence type="ECO:0000313" key="3">
    <source>
        <dbReference type="Proteomes" id="UP000016935"/>
    </source>
</evidence>
<sequence>MKETFFTPHLKLTLITTAERGSQELEWLHEVRSDEKATWWSIFGQSKTIEDTEKAMKGVLPTTVNEGDAKPYRIVYAVHELLAPDRNPASQESTPTRFIGLITLRSLGPNDLHIAASFFPESIYEAGCLSMELGDQFMPAAWGKGFATESITAILDACQNEQTFRDNHDKVFVRAVVNAENPASRRVMVKCGMQELGVHVWTGEEIWLGGKWRTTDSLHIYGKFVMG</sequence>
<proteinExistence type="predicted"/>
<evidence type="ECO:0000313" key="2">
    <source>
        <dbReference type="EMBL" id="EOA84135.1"/>
    </source>
</evidence>
<evidence type="ECO:0000259" key="1">
    <source>
        <dbReference type="Pfam" id="PF13302"/>
    </source>
</evidence>
<dbReference type="EMBL" id="KB908814">
    <property type="protein sequence ID" value="EOA84135.1"/>
    <property type="molecule type" value="Genomic_DNA"/>
</dbReference>
<dbReference type="PANTHER" id="PTHR43792:SF1">
    <property type="entry name" value="N-ACETYLTRANSFERASE DOMAIN-CONTAINING PROTEIN"/>
    <property type="match status" value="1"/>
</dbReference>
<dbReference type="eggNOG" id="ENOG502SNCJ">
    <property type="taxonomic scope" value="Eukaryota"/>
</dbReference>
<name>R0IG09_EXST2</name>
<dbReference type="InterPro" id="IPR016181">
    <property type="entry name" value="Acyl_CoA_acyltransferase"/>
</dbReference>
<dbReference type="InterPro" id="IPR051531">
    <property type="entry name" value="N-acetyltransferase"/>
</dbReference>
<dbReference type="RefSeq" id="XP_008028520.1">
    <property type="nucleotide sequence ID" value="XM_008030329.1"/>
</dbReference>
<dbReference type="SUPFAM" id="SSF55729">
    <property type="entry name" value="Acyl-CoA N-acyltransferases (Nat)"/>
    <property type="match status" value="1"/>
</dbReference>
<dbReference type="HOGENOM" id="CLU_095017_0_0_1"/>
<dbReference type="InterPro" id="IPR000182">
    <property type="entry name" value="GNAT_dom"/>
</dbReference>
<feature type="domain" description="N-acetyltransferase" evidence="1">
    <location>
        <begin position="25"/>
        <end position="194"/>
    </location>
</feature>
<accession>R0IG09</accession>
<keyword evidence="3" id="KW-1185">Reference proteome</keyword>
<reference evidence="2 3" key="2">
    <citation type="journal article" date="2013" name="PLoS Genet.">
        <title>Comparative genome structure, secondary metabolite, and effector coding capacity across Cochliobolus pathogens.</title>
        <authorList>
            <person name="Condon B.J."/>
            <person name="Leng Y."/>
            <person name="Wu D."/>
            <person name="Bushley K.E."/>
            <person name="Ohm R.A."/>
            <person name="Otillar R."/>
            <person name="Martin J."/>
            <person name="Schackwitz W."/>
            <person name="Grimwood J."/>
            <person name="MohdZainudin N."/>
            <person name="Xue C."/>
            <person name="Wang R."/>
            <person name="Manning V.A."/>
            <person name="Dhillon B."/>
            <person name="Tu Z.J."/>
            <person name="Steffenson B.J."/>
            <person name="Salamov A."/>
            <person name="Sun H."/>
            <person name="Lowry S."/>
            <person name="LaButti K."/>
            <person name="Han J."/>
            <person name="Copeland A."/>
            <person name="Lindquist E."/>
            <person name="Barry K."/>
            <person name="Schmutz J."/>
            <person name="Baker S.E."/>
            <person name="Ciuffetti L.M."/>
            <person name="Grigoriev I.V."/>
            <person name="Zhong S."/>
            <person name="Turgeon B.G."/>
        </authorList>
    </citation>
    <scope>NUCLEOTIDE SEQUENCE [LARGE SCALE GENOMIC DNA]</scope>
    <source>
        <strain evidence="3">28A</strain>
    </source>
</reference>
<dbReference type="GO" id="GO:0016747">
    <property type="term" value="F:acyltransferase activity, transferring groups other than amino-acyl groups"/>
    <property type="evidence" value="ECO:0007669"/>
    <property type="project" value="InterPro"/>
</dbReference>
<dbReference type="PANTHER" id="PTHR43792">
    <property type="entry name" value="GNAT FAMILY, PUTATIVE (AFU_ORTHOLOGUE AFUA_3G00765)-RELATED-RELATED"/>
    <property type="match status" value="1"/>
</dbReference>
<organism evidence="2 3">
    <name type="scientific">Exserohilum turcicum (strain 28A)</name>
    <name type="common">Northern leaf blight fungus</name>
    <name type="synonym">Setosphaeria turcica</name>
    <dbReference type="NCBI Taxonomy" id="671987"/>
    <lineage>
        <taxon>Eukaryota</taxon>
        <taxon>Fungi</taxon>
        <taxon>Dikarya</taxon>
        <taxon>Ascomycota</taxon>
        <taxon>Pezizomycotina</taxon>
        <taxon>Dothideomycetes</taxon>
        <taxon>Pleosporomycetidae</taxon>
        <taxon>Pleosporales</taxon>
        <taxon>Pleosporineae</taxon>
        <taxon>Pleosporaceae</taxon>
        <taxon>Exserohilum</taxon>
    </lineage>
</organism>
<protein>
    <recommendedName>
        <fullName evidence="1">N-acetyltransferase domain-containing protein</fullName>
    </recommendedName>
</protein>
<dbReference type="Gene3D" id="3.40.630.30">
    <property type="match status" value="1"/>
</dbReference>
<dbReference type="OrthoDB" id="4072826at2759"/>